<keyword evidence="2" id="KW-1185">Reference proteome</keyword>
<dbReference type="Gene3D" id="3.20.20.80">
    <property type="entry name" value="Glycosidases"/>
    <property type="match status" value="1"/>
</dbReference>
<proteinExistence type="predicted"/>
<sequence>MPINGGNCTVDTDCSAIGDDGGNGKRSFGNGVVFDNADLDIENKNPLYWGDFTQKLRQLYATDSKKKYINIITSASQPQPIEFSDQLTPDLLKSAWVDIAFIQFYNNPGYREYCLPSFHNVVESEFSVQSRFFGFTEGPDTMKM</sequence>
<organism evidence="1 2">
    <name type="scientific">Jimgerdemannia flammicorona</name>
    <dbReference type="NCBI Taxonomy" id="994334"/>
    <lineage>
        <taxon>Eukaryota</taxon>
        <taxon>Fungi</taxon>
        <taxon>Fungi incertae sedis</taxon>
        <taxon>Mucoromycota</taxon>
        <taxon>Mucoromycotina</taxon>
        <taxon>Endogonomycetes</taxon>
        <taxon>Endogonales</taxon>
        <taxon>Endogonaceae</taxon>
        <taxon>Jimgerdemannia</taxon>
    </lineage>
</organism>
<dbReference type="EMBL" id="RBNI01002445">
    <property type="protein sequence ID" value="RUP49286.1"/>
    <property type="molecule type" value="Genomic_DNA"/>
</dbReference>
<dbReference type="AlphaFoldDB" id="A0A433DEP5"/>
<dbReference type="OrthoDB" id="6020543at2759"/>
<dbReference type="InterPro" id="IPR017853">
    <property type="entry name" value="GH"/>
</dbReference>
<reference evidence="1 2" key="1">
    <citation type="journal article" date="2018" name="New Phytol.">
        <title>Phylogenomics of Endogonaceae and evolution of mycorrhizas within Mucoromycota.</title>
        <authorList>
            <person name="Chang Y."/>
            <person name="Desiro A."/>
            <person name="Na H."/>
            <person name="Sandor L."/>
            <person name="Lipzen A."/>
            <person name="Clum A."/>
            <person name="Barry K."/>
            <person name="Grigoriev I.V."/>
            <person name="Martin F.M."/>
            <person name="Stajich J.E."/>
            <person name="Smith M.E."/>
            <person name="Bonito G."/>
            <person name="Spatafora J.W."/>
        </authorList>
    </citation>
    <scope>NUCLEOTIDE SEQUENCE [LARGE SCALE GENOMIC DNA]</scope>
    <source>
        <strain evidence="1 2">GMNB39</strain>
    </source>
</reference>
<evidence type="ECO:0000313" key="2">
    <source>
        <dbReference type="Proteomes" id="UP000268093"/>
    </source>
</evidence>
<evidence type="ECO:0000313" key="1">
    <source>
        <dbReference type="EMBL" id="RUP49286.1"/>
    </source>
</evidence>
<evidence type="ECO:0008006" key="3">
    <source>
        <dbReference type="Google" id="ProtNLM"/>
    </source>
</evidence>
<dbReference type="SUPFAM" id="SSF51445">
    <property type="entry name" value="(Trans)glycosidases"/>
    <property type="match status" value="1"/>
</dbReference>
<name>A0A433DEP5_9FUNG</name>
<comment type="caution">
    <text evidence="1">The sequence shown here is derived from an EMBL/GenBank/DDBJ whole genome shotgun (WGS) entry which is preliminary data.</text>
</comment>
<protein>
    <recommendedName>
        <fullName evidence="3">Chitinase</fullName>
    </recommendedName>
</protein>
<accession>A0A433DEP5</accession>
<gene>
    <name evidence="1" type="ORF">BC936DRAFT_142880</name>
</gene>
<dbReference type="Proteomes" id="UP000268093">
    <property type="component" value="Unassembled WGS sequence"/>
</dbReference>